<dbReference type="GeneID" id="31363441"/>
<evidence type="ECO:0000256" key="3">
    <source>
        <dbReference type="ARBA" id="ARBA00022603"/>
    </source>
</evidence>
<dbReference type="Proteomes" id="UP000001396">
    <property type="component" value="Unassembled WGS sequence"/>
</dbReference>
<evidence type="ECO:0000313" key="7">
    <source>
        <dbReference type="EMBL" id="EFA79136.1"/>
    </source>
</evidence>
<dbReference type="GO" id="GO:0030735">
    <property type="term" value="F:carnosine N-methyltransferase activity"/>
    <property type="evidence" value="ECO:0007669"/>
    <property type="project" value="UniProtKB-EC"/>
</dbReference>
<dbReference type="InterPro" id="IPR012901">
    <property type="entry name" value="CARME"/>
</dbReference>
<evidence type="ECO:0000256" key="6">
    <source>
        <dbReference type="SAM" id="MobiDB-lite"/>
    </source>
</evidence>
<dbReference type="FunCoup" id="D3BHF9">
    <property type="interactions" value="72"/>
</dbReference>
<dbReference type="OMA" id="KQFAREW"/>
<gene>
    <name evidence="7" type="ORF">PPL_07961</name>
</gene>
<comment type="similarity">
    <text evidence="1">Belongs to the carnosine N-methyltransferase family.</text>
</comment>
<keyword evidence="4" id="KW-0808">Transferase</keyword>
<proteinExistence type="inferred from homology"/>
<dbReference type="STRING" id="670386.D3BHF9"/>
<dbReference type="SMART" id="SM01296">
    <property type="entry name" value="N2227"/>
    <property type="match status" value="1"/>
</dbReference>
<dbReference type="PANTHER" id="PTHR12303:SF6">
    <property type="entry name" value="CARNOSINE N-METHYLTRANSFERASE"/>
    <property type="match status" value="1"/>
</dbReference>
<evidence type="ECO:0000256" key="2">
    <source>
        <dbReference type="ARBA" id="ARBA00012003"/>
    </source>
</evidence>
<reference evidence="7 8" key="1">
    <citation type="journal article" date="2011" name="Genome Res.">
        <title>Phylogeny-wide analysis of social amoeba genomes highlights ancient origins for complex intercellular communication.</title>
        <authorList>
            <person name="Heidel A.J."/>
            <person name="Lawal H.M."/>
            <person name="Felder M."/>
            <person name="Schilde C."/>
            <person name="Helps N.R."/>
            <person name="Tunggal B."/>
            <person name="Rivero F."/>
            <person name="John U."/>
            <person name="Schleicher M."/>
            <person name="Eichinger L."/>
            <person name="Platzer M."/>
            <person name="Noegel A.A."/>
            <person name="Schaap P."/>
            <person name="Gloeckner G."/>
        </authorList>
    </citation>
    <scope>NUCLEOTIDE SEQUENCE [LARGE SCALE GENOMIC DNA]</scope>
    <source>
        <strain evidence="8">ATCC 26659 / Pp 5 / PN500</strain>
    </source>
</reference>
<keyword evidence="5" id="KW-0949">S-adenosyl-L-methionine</keyword>
<comment type="caution">
    <text evidence="7">The sequence shown here is derived from an EMBL/GenBank/DDBJ whole genome shotgun (WGS) entry which is preliminary data.</text>
</comment>
<dbReference type="PANTHER" id="PTHR12303">
    <property type="entry name" value="CARNOSINE N-METHYLTRANSFERASE"/>
    <property type="match status" value="1"/>
</dbReference>
<feature type="region of interest" description="Disordered" evidence="6">
    <location>
        <begin position="25"/>
        <end position="52"/>
    </location>
</feature>
<organism evidence="7 8">
    <name type="scientific">Heterostelium pallidum (strain ATCC 26659 / Pp 5 / PN500)</name>
    <name type="common">Cellular slime mold</name>
    <name type="synonym">Polysphondylium pallidum</name>
    <dbReference type="NCBI Taxonomy" id="670386"/>
    <lineage>
        <taxon>Eukaryota</taxon>
        <taxon>Amoebozoa</taxon>
        <taxon>Evosea</taxon>
        <taxon>Eumycetozoa</taxon>
        <taxon>Dictyostelia</taxon>
        <taxon>Acytosteliales</taxon>
        <taxon>Acytosteliaceae</taxon>
        <taxon>Heterostelium</taxon>
    </lineage>
</organism>
<dbReference type="SUPFAM" id="SSF53335">
    <property type="entry name" value="S-adenosyl-L-methionine-dependent methyltransferases"/>
    <property type="match status" value="1"/>
</dbReference>
<dbReference type="RefSeq" id="XP_020431258.1">
    <property type="nucleotide sequence ID" value="XM_020578794.1"/>
</dbReference>
<dbReference type="InterPro" id="IPR029063">
    <property type="entry name" value="SAM-dependent_MTases_sf"/>
</dbReference>
<dbReference type="GO" id="GO:0032259">
    <property type="term" value="P:methylation"/>
    <property type="evidence" value="ECO:0007669"/>
    <property type="project" value="UniProtKB-KW"/>
</dbReference>
<name>D3BHF9_HETP5</name>
<dbReference type="InParanoid" id="D3BHF9"/>
<evidence type="ECO:0000256" key="1">
    <source>
        <dbReference type="ARBA" id="ARBA00010086"/>
    </source>
</evidence>
<dbReference type="AlphaFoldDB" id="D3BHF9"/>
<sequence length="388" mass="45794">MTQNKWRLYDDRMYRIEKDQMSHLSHSHDHSHCHSHNHSHGHDDHDDDDNYEMMDADEENDVETDVEEIKHFKEVVDAFFNYKEYSSDWVEHMLEYYNEKLTDKQKSLLPNYLNKLNALKQASIGNSNFLMKVGQECNQVFMLDKSTSPIPQLEEQSLINSIPNPRQIDKVKSTLRQFAREWSLEGKRERDLTFLPILEELERLYPQKESRASIRVYCPVINIVEIVVDRSIEFNVLRDIDQVCIQTHYTVKNIKIPDVLPSEMIPRDENIEFSMVAGDFTKSIEENHWDSVCTCFFIDTARNIVEYIECISKMLKVGGYWINFGPLLYHYADHKDSIELSYEQLRHVITNSGFEILSESLRETEYTSNKTSLMKVVYKCQFFVAVKS</sequence>
<accession>D3BHF9</accession>
<evidence type="ECO:0000256" key="4">
    <source>
        <dbReference type="ARBA" id="ARBA00022679"/>
    </source>
</evidence>
<dbReference type="EMBL" id="ADBJ01000036">
    <property type="protein sequence ID" value="EFA79136.1"/>
    <property type="molecule type" value="Genomic_DNA"/>
</dbReference>
<dbReference type="Pfam" id="PF07942">
    <property type="entry name" value="CARME"/>
    <property type="match status" value="2"/>
</dbReference>
<protein>
    <recommendedName>
        <fullName evidence="2">carnosine N-methyltransferase</fullName>
        <ecNumber evidence="2">2.1.1.22</ecNumber>
    </recommendedName>
</protein>
<dbReference type="EC" id="2.1.1.22" evidence="2"/>
<dbReference type="Gene3D" id="3.40.50.150">
    <property type="entry name" value="Vaccinia Virus protein VP39"/>
    <property type="match status" value="1"/>
</dbReference>
<evidence type="ECO:0000256" key="5">
    <source>
        <dbReference type="ARBA" id="ARBA00022691"/>
    </source>
</evidence>
<keyword evidence="3" id="KW-0489">Methyltransferase</keyword>
<evidence type="ECO:0000313" key="8">
    <source>
        <dbReference type="Proteomes" id="UP000001396"/>
    </source>
</evidence>
<keyword evidence="8" id="KW-1185">Reference proteome</keyword>